<comment type="similarity">
    <text evidence="1">Belongs to the peptidase C15 family.</text>
</comment>
<organism evidence="6 7">
    <name type="scientific">Anaeramoeba flamelloides</name>
    <dbReference type="NCBI Taxonomy" id="1746091"/>
    <lineage>
        <taxon>Eukaryota</taxon>
        <taxon>Metamonada</taxon>
        <taxon>Anaeramoebidae</taxon>
        <taxon>Anaeramoeba</taxon>
    </lineage>
</organism>
<dbReference type="Pfam" id="PF01470">
    <property type="entry name" value="Peptidase_C15"/>
    <property type="match status" value="1"/>
</dbReference>
<accession>A0ABQ8Y6V8</accession>
<dbReference type="Gene3D" id="3.40.630.20">
    <property type="entry name" value="Peptidase C15, pyroglutamyl peptidase I-like"/>
    <property type="match status" value="1"/>
</dbReference>
<dbReference type="Proteomes" id="UP001150062">
    <property type="component" value="Unassembled WGS sequence"/>
</dbReference>
<sequence length="198" mass="22858">MIKIIVSGFGSFHNVSLNPTEILINNLEHKNIVQKRVLKVGVDTIDNYLEEMKNKYLLRSSKKHQKVYFVHFGVYTGSSAFHLETQAVNEKHWPNSYDEEKNTFVHTKIDSEKDLDHSLQTKIEIVNLAKKLGSQTAQSFDCGKYICNYTYYSSMKITHAFTFAKSLFVHVPSFETIDRETQTEFVNNLISLIATGYY</sequence>
<dbReference type="PRINTS" id="PR00706">
    <property type="entry name" value="PYROGLUPTASE"/>
</dbReference>
<keyword evidence="2" id="KW-0963">Cytoplasm</keyword>
<evidence type="ECO:0000313" key="6">
    <source>
        <dbReference type="EMBL" id="KAJ6240547.1"/>
    </source>
</evidence>
<dbReference type="PANTHER" id="PTHR23402:SF1">
    <property type="entry name" value="PYROGLUTAMYL-PEPTIDASE I"/>
    <property type="match status" value="1"/>
</dbReference>
<evidence type="ECO:0008006" key="8">
    <source>
        <dbReference type="Google" id="ProtNLM"/>
    </source>
</evidence>
<evidence type="ECO:0000256" key="1">
    <source>
        <dbReference type="ARBA" id="ARBA00006641"/>
    </source>
</evidence>
<keyword evidence="3" id="KW-0645">Protease</keyword>
<evidence type="ECO:0000256" key="2">
    <source>
        <dbReference type="ARBA" id="ARBA00022490"/>
    </source>
</evidence>
<dbReference type="PANTHER" id="PTHR23402">
    <property type="entry name" value="PROTEASE FAMILY C15 PYROGLUTAMYL-PEPTIDASE I-RELATED"/>
    <property type="match status" value="1"/>
</dbReference>
<name>A0ABQ8Y6V8_9EUKA</name>
<dbReference type="InterPro" id="IPR016125">
    <property type="entry name" value="Peptidase_C15-like"/>
</dbReference>
<dbReference type="EMBL" id="JAOAOG010000204">
    <property type="protein sequence ID" value="KAJ6240547.1"/>
    <property type="molecule type" value="Genomic_DNA"/>
</dbReference>
<reference evidence="6" key="1">
    <citation type="submission" date="2022-08" db="EMBL/GenBank/DDBJ databases">
        <title>Novel sulfate-reducing endosymbionts in the free-living metamonad Anaeramoeba.</title>
        <authorList>
            <person name="Jerlstrom-Hultqvist J."/>
            <person name="Cepicka I."/>
            <person name="Gallot-Lavallee L."/>
            <person name="Salas-Leiva D."/>
            <person name="Curtis B.A."/>
            <person name="Zahonova K."/>
            <person name="Pipaliya S."/>
            <person name="Dacks J."/>
            <person name="Roger A.J."/>
        </authorList>
    </citation>
    <scope>NUCLEOTIDE SEQUENCE</scope>
    <source>
        <strain evidence="6">Schooner1</strain>
    </source>
</reference>
<dbReference type="InterPro" id="IPR036440">
    <property type="entry name" value="Peptidase_C15-like_sf"/>
</dbReference>
<dbReference type="InterPro" id="IPR000816">
    <property type="entry name" value="Peptidase_C15"/>
</dbReference>
<keyword evidence="4" id="KW-0378">Hydrolase</keyword>
<evidence type="ECO:0000256" key="5">
    <source>
        <dbReference type="ARBA" id="ARBA00022807"/>
    </source>
</evidence>
<evidence type="ECO:0000256" key="3">
    <source>
        <dbReference type="ARBA" id="ARBA00022670"/>
    </source>
</evidence>
<evidence type="ECO:0000313" key="7">
    <source>
        <dbReference type="Proteomes" id="UP001150062"/>
    </source>
</evidence>
<evidence type="ECO:0000256" key="4">
    <source>
        <dbReference type="ARBA" id="ARBA00022801"/>
    </source>
</evidence>
<comment type="caution">
    <text evidence="6">The sequence shown here is derived from an EMBL/GenBank/DDBJ whole genome shotgun (WGS) entry which is preliminary data.</text>
</comment>
<keyword evidence="7" id="KW-1185">Reference proteome</keyword>
<keyword evidence="5" id="KW-0788">Thiol protease</keyword>
<gene>
    <name evidence="6" type="ORF">M0813_24074</name>
</gene>
<proteinExistence type="inferred from homology"/>
<dbReference type="SUPFAM" id="SSF53182">
    <property type="entry name" value="Pyrrolidone carboxyl peptidase (pyroglutamate aminopeptidase)"/>
    <property type="match status" value="1"/>
</dbReference>
<protein>
    <recommendedName>
        <fullName evidence="8">Pyroglutamyl-peptidase I</fullName>
    </recommendedName>
</protein>